<protein>
    <recommendedName>
        <fullName evidence="8">Methylated-DNA--protein-cysteine methyltransferase</fullName>
        <ecNumber evidence="8">2.1.1.63</ecNumber>
    </recommendedName>
    <alternativeName>
        <fullName evidence="8">6-O-methylguanine-DNA methyltransferase</fullName>
        <shortName evidence="8">MGMT</shortName>
    </alternativeName>
    <alternativeName>
        <fullName evidence="8">O-6-methylguanine-DNA-alkyltransferase</fullName>
    </alternativeName>
</protein>
<evidence type="ECO:0000256" key="4">
    <source>
        <dbReference type="ARBA" id="ARBA00022679"/>
    </source>
</evidence>
<proteinExistence type="inferred from homology"/>
<dbReference type="Pfam" id="PF01035">
    <property type="entry name" value="DNA_binding_1"/>
    <property type="match status" value="1"/>
</dbReference>
<keyword evidence="4 8" id="KW-0808">Transferase</keyword>
<evidence type="ECO:0000256" key="3">
    <source>
        <dbReference type="ARBA" id="ARBA00022603"/>
    </source>
</evidence>
<keyword evidence="6 8" id="KW-0234">DNA repair</keyword>
<evidence type="ECO:0000313" key="11">
    <source>
        <dbReference type="EMBL" id="MCF2947523.1"/>
    </source>
</evidence>
<dbReference type="InterPro" id="IPR023546">
    <property type="entry name" value="MGMT"/>
</dbReference>
<comment type="catalytic activity">
    <reaction evidence="1 8">
        <text>a 4-O-methyl-thymidine in DNA + L-cysteinyl-[protein] = a thymidine in DNA + S-methyl-L-cysteinyl-[protein]</text>
        <dbReference type="Rhea" id="RHEA:53428"/>
        <dbReference type="Rhea" id="RHEA-COMP:10131"/>
        <dbReference type="Rhea" id="RHEA-COMP:10132"/>
        <dbReference type="Rhea" id="RHEA-COMP:13555"/>
        <dbReference type="Rhea" id="RHEA-COMP:13556"/>
        <dbReference type="ChEBI" id="CHEBI:29950"/>
        <dbReference type="ChEBI" id="CHEBI:82612"/>
        <dbReference type="ChEBI" id="CHEBI:137386"/>
        <dbReference type="ChEBI" id="CHEBI:137387"/>
        <dbReference type="EC" id="2.1.1.63"/>
    </reaction>
</comment>
<sequence length="162" mass="18010">MNKTTQFIQHLNSTFGKIEIQANVNGVTSLRFEQTTDAPDFTNQHTESAAEQLTEYFAGQRSNFDIPIVLNGTEFQKKVWEQLLKIPLGETFSYADIARKINNPKAVRAVGSANGRNPIAIIVPCHRVIGSDGSLTGYAWGTTRKQRLLTLEKTIRTNTSAI</sequence>
<comment type="miscellaneous">
    <text evidence="8">This enzyme catalyzes only one turnover and therefore is not strictly catalytic. According to one definition, an enzyme is a biocatalyst that acts repeatedly and over many reaction cycles.</text>
</comment>
<dbReference type="InterPro" id="IPR014048">
    <property type="entry name" value="MethylDNA_cys_MeTrfase_DNA-bd"/>
</dbReference>
<dbReference type="HAMAP" id="MF_00772">
    <property type="entry name" value="OGT"/>
    <property type="match status" value="1"/>
</dbReference>
<keyword evidence="5 8" id="KW-0227">DNA damage</keyword>
<dbReference type="CDD" id="cd06445">
    <property type="entry name" value="ATase"/>
    <property type="match status" value="1"/>
</dbReference>
<feature type="domain" description="Methylguanine DNA methyltransferase ribonuclease-like" evidence="10">
    <location>
        <begin position="11"/>
        <end position="68"/>
    </location>
</feature>
<organism evidence="11 12">
    <name type="scientific">Paraglaciecola algarum</name>
    <dbReference type="NCBI Taxonomy" id="3050085"/>
    <lineage>
        <taxon>Bacteria</taxon>
        <taxon>Pseudomonadati</taxon>
        <taxon>Pseudomonadota</taxon>
        <taxon>Gammaproteobacteria</taxon>
        <taxon>Alteromonadales</taxon>
        <taxon>Alteromonadaceae</taxon>
        <taxon>Paraglaciecola</taxon>
    </lineage>
</organism>
<name>A0ABS9D3M4_9ALTE</name>
<evidence type="ECO:0000256" key="2">
    <source>
        <dbReference type="ARBA" id="ARBA00022490"/>
    </source>
</evidence>
<comment type="caution">
    <text evidence="11">The sequence shown here is derived from an EMBL/GenBank/DDBJ whole genome shotgun (WGS) entry which is preliminary data.</text>
</comment>
<dbReference type="Gene3D" id="3.30.160.70">
    <property type="entry name" value="Methylated DNA-protein cysteine methyltransferase domain"/>
    <property type="match status" value="1"/>
</dbReference>
<keyword evidence="3 8" id="KW-0489">Methyltransferase</keyword>
<reference evidence="11 12" key="1">
    <citation type="submission" date="2022-01" db="EMBL/GenBank/DDBJ databases">
        <title>Paraglaciecola sp. G1-23.</title>
        <authorList>
            <person name="Jin M.S."/>
            <person name="Han D.M."/>
            <person name="Kim H.M."/>
            <person name="Jeon C.O."/>
        </authorList>
    </citation>
    <scope>NUCLEOTIDE SEQUENCE [LARGE SCALE GENOMIC DNA]</scope>
    <source>
        <strain evidence="11 12">G1-23</strain>
    </source>
</reference>
<evidence type="ECO:0000256" key="5">
    <source>
        <dbReference type="ARBA" id="ARBA00022763"/>
    </source>
</evidence>
<accession>A0ABS9D3M4</accession>
<comment type="similarity">
    <text evidence="8">Belongs to the MGMT family.</text>
</comment>
<comment type="function">
    <text evidence="8">Involved in the cellular defense against the biological effects of O6-methylguanine (O6-MeG) and O4-methylthymine (O4-MeT) in DNA. Repairs the methylated nucleobase in DNA by stoichiometrically transferring the methyl group to a cysteine residue in the enzyme. This is a suicide reaction: the enzyme is irreversibly inactivated.</text>
</comment>
<evidence type="ECO:0000259" key="10">
    <source>
        <dbReference type="Pfam" id="PF02870"/>
    </source>
</evidence>
<dbReference type="Proteomes" id="UP001521137">
    <property type="component" value="Unassembled WGS sequence"/>
</dbReference>
<dbReference type="InterPro" id="IPR036388">
    <property type="entry name" value="WH-like_DNA-bd_sf"/>
</dbReference>
<dbReference type="InterPro" id="IPR001497">
    <property type="entry name" value="MethylDNA_cys_MeTrfase_AS"/>
</dbReference>
<dbReference type="GO" id="GO:0003908">
    <property type="term" value="F:methylated-DNA-[protein]-cysteine S-methyltransferase activity"/>
    <property type="evidence" value="ECO:0007669"/>
    <property type="project" value="UniProtKB-EC"/>
</dbReference>
<dbReference type="InterPro" id="IPR036217">
    <property type="entry name" value="MethylDNA_cys_MeTrfase_DNAb"/>
</dbReference>
<dbReference type="Gene3D" id="1.10.10.10">
    <property type="entry name" value="Winged helix-like DNA-binding domain superfamily/Winged helix DNA-binding domain"/>
    <property type="match status" value="1"/>
</dbReference>
<evidence type="ECO:0000256" key="6">
    <source>
        <dbReference type="ARBA" id="ARBA00023204"/>
    </source>
</evidence>
<keyword evidence="2 8" id="KW-0963">Cytoplasm</keyword>
<dbReference type="EMBL" id="JAKGAS010000002">
    <property type="protein sequence ID" value="MCF2947523.1"/>
    <property type="molecule type" value="Genomic_DNA"/>
</dbReference>
<comment type="catalytic activity">
    <reaction evidence="7 8">
        <text>a 6-O-methyl-2'-deoxyguanosine in DNA + L-cysteinyl-[protein] = S-methyl-L-cysteinyl-[protein] + a 2'-deoxyguanosine in DNA</text>
        <dbReference type="Rhea" id="RHEA:24000"/>
        <dbReference type="Rhea" id="RHEA-COMP:10131"/>
        <dbReference type="Rhea" id="RHEA-COMP:10132"/>
        <dbReference type="Rhea" id="RHEA-COMP:11367"/>
        <dbReference type="Rhea" id="RHEA-COMP:11368"/>
        <dbReference type="ChEBI" id="CHEBI:29950"/>
        <dbReference type="ChEBI" id="CHEBI:82612"/>
        <dbReference type="ChEBI" id="CHEBI:85445"/>
        <dbReference type="ChEBI" id="CHEBI:85448"/>
        <dbReference type="EC" id="2.1.1.63"/>
    </reaction>
</comment>
<gene>
    <name evidence="11" type="ORF">L0668_05345</name>
</gene>
<dbReference type="EC" id="2.1.1.63" evidence="8"/>
<evidence type="ECO:0000256" key="7">
    <source>
        <dbReference type="ARBA" id="ARBA00049348"/>
    </source>
</evidence>
<dbReference type="Pfam" id="PF02870">
    <property type="entry name" value="Methyltransf_1N"/>
    <property type="match status" value="1"/>
</dbReference>
<evidence type="ECO:0000256" key="8">
    <source>
        <dbReference type="HAMAP-Rule" id="MF_00772"/>
    </source>
</evidence>
<evidence type="ECO:0000313" key="12">
    <source>
        <dbReference type="Proteomes" id="UP001521137"/>
    </source>
</evidence>
<keyword evidence="12" id="KW-1185">Reference proteome</keyword>
<dbReference type="PROSITE" id="PS00374">
    <property type="entry name" value="MGMT"/>
    <property type="match status" value="1"/>
</dbReference>
<feature type="domain" description="Methylated-DNA-[protein]-cysteine S-methyltransferase DNA binding" evidence="9">
    <location>
        <begin position="74"/>
        <end position="153"/>
    </location>
</feature>
<dbReference type="SUPFAM" id="SSF53155">
    <property type="entry name" value="Methylated DNA-protein cysteine methyltransferase domain"/>
    <property type="match status" value="1"/>
</dbReference>
<comment type="subcellular location">
    <subcellularLocation>
        <location evidence="8">Cytoplasm</location>
    </subcellularLocation>
</comment>
<dbReference type="InterPro" id="IPR036631">
    <property type="entry name" value="MGMT_N_sf"/>
</dbReference>
<dbReference type="PANTHER" id="PTHR10815">
    <property type="entry name" value="METHYLATED-DNA--PROTEIN-CYSTEINE METHYLTRANSFERASE"/>
    <property type="match status" value="1"/>
</dbReference>
<evidence type="ECO:0000256" key="1">
    <source>
        <dbReference type="ARBA" id="ARBA00001286"/>
    </source>
</evidence>
<feature type="active site" description="Nucleophile; methyl group acceptor" evidence="8">
    <location>
        <position position="125"/>
    </location>
</feature>
<evidence type="ECO:0000259" key="9">
    <source>
        <dbReference type="Pfam" id="PF01035"/>
    </source>
</evidence>
<dbReference type="PANTHER" id="PTHR10815:SF13">
    <property type="entry name" value="METHYLATED-DNA--PROTEIN-CYSTEINE METHYLTRANSFERASE"/>
    <property type="match status" value="1"/>
</dbReference>
<dbReference type="NCBIfam" id="TIGR00589">
    <property type="entry name" value="ogt"/>
    <property type="match status" value="1"/>
</dbReference>
<dbReference type="GO" id="GO:0032259">
    <property type="term" value="P:methylation"/>
    <property type="evidence" value="ECO:0007669"/>
    <property type="project" value="UniProtKB-KW"/>
</dbReference>
<dbReference type="InterPro" id="IPR008332">
    <property type="entry name" value="MethylG_MeTrfase_N"/>
</dbReference>
<dbReference type="SUPFAM" id="SSF46767">
    <property type="entry name" value="Methylated DNA-protein cysteine methyltransferase, C-terminal domain"/>
    <property type="match status" value="1"/>
</dbReference>
<dbReference type="RefSeq" id="WP_235311042.1">
    <property type="nucleotide sequence ID" value="NZ_JAKGAS010000002.1"/>
</dbReference>